<dbReference type="EMBL" id="CP003199">
    <property type="protein sequence ID" value="AEW45022.1"/>
    <property type="molecule type" value="Genomic_DNA"/>
</dbReference>
<evidence type="ECO:0000313" key="2">
    <source>
        <dbReference type="Proteomes" id="UP000009135"/>
    </source>
</evidence>
<accession>H6N5R2</accession>
<evidence type="ECO:0000313" key="1">
    <source>
        <dbReference type="EMBL" id="AEW45022.1"/>
    </source>
</evidence>
<sequence length="208" mass="23474">MDSKLKLLLGFGGIGATGSAGVIAYPYLKREEGESLLTLITHKGEKFILHTSGDTHNSQWKTIVEELKNDAIAKEEIGNPVDETNLKKWCAEISKRRSYKEELINKYKTRCTRNTILTEVKSKLTSGKALISFEDSDGWTKSYNEYKKNTVDSDLQLNIDGKKITHTEMGSKKAEDIRDWCNSMNKALFVADTDSSYKTFNKWCVSGN</sequence>
<reference evidence="1 2" key="1">
    <citation type="journal article" date="2012" name="J. Bacteriol.">
        <title>Complete genome sequence of Mycoplasma haemocanis strain Illinois.</title>
        <authorList>
            <person name="do Nascimento N.C."/>
            <person name="Guimaraes A.M."/>
            <person name="Santos A.P."/>
            <person name="Sanmiguel P.J."/>
            <person name="Messick J.B."/>
        </authorList>
    </citation>
    <scope>NUCLEOTIDE SEQUENCE [LARGE SCALE GENOMIC DNA]</scope>
    <source>
        <strain evidence="1 2">Illinois</strain>
    </source>
</reference>
<dbReference type="OrthoDB" id="9827195at2"/>
<gene>
    <name evidence="1" type="ordered locus">MHC_00780</name>
</gene>
<name>H6N5R2_MYCHN</name>
<dbReference type="Proteomes" id="UP000009135">
    <property type="component" value="Chromosome"/>
</dbReference>
<dbReference type="AlphaFoldDB" id="H6N5R2"/>
<proteinExistence type="predicted"/>
<keyword evidence="2" id="KW-1185">Reference proteome</keyword>
<dbReference type="STRING" id="1111676.MHC_00780"/>
<organism evidence="1 2">
    <name type="scientific">Mycoplasma haemocanis (strain Illinois)</name>
    <dbReference type="NCBI Taxonomy" id="1111676"/>
    <lineage>
        <taxon>Bacteria</taxon>
        <taxon>Bacillati</taxon>
        <taxon>Mycoplasmatota</taxon>
        <taxon>Mollicutes</taxon>
        <taxon>Mycoplasmataceae</taxon>
        <taxon>Mycoplasma</taxon>
    </lineage>
</organism>
<protein>
    <submittedName>
        <fullName evidence="1">Uncharacterized protein</fullName>
    </submittedName>
</protein>
<dbReference type="HOGENOM" id="CLU_114919_0_0_14"/>
<dbReference type="KEGG" id="mhe:MHC_00780"/>